<protein>
    <submittedName>
        <fullName evidence="2">Uncharacterized protein</fullName>
    </submittedName>
</protein>
<name>A0A4C1V0A1_EUMVA</name>
<evidence type="ECO:0000256" key="1">
    <source>
        <dbReference type="SAM" id="MobiDB-lite"/>
    </source>
</evidence>
<organism evidence="2 3">
    <name type="scientific">Eumeta variegata</name>
    <name type="common">Bagworm moth</name>
    <name type="synonym">Eumeta japonica</name>
    <dbReference type="NCBI Taxonomy" id="151549"/>
    <lineage>
        <taxon>Eukaryota</taxon>
        <taxon>Metazoa</taxon>
        <taxon>Ecdysozoa</taxon>
        <taxon>Arthropoda</taxon>
        <taxon>Hexapoda</taxon>
        <taxon>Insecta</taxon>
        <taxon>Pterygota</taxon>
        <taxon>Neoptera</taxon>
        <taxon>Endopterygota</taxon>
        <taxon>Lepidoptera</taxon>
        <taxon>Glossata</taxon>
        <taxon>Ditrysia</taxon>
        <taxon>Tineoidea</taxon>
        <taxon>Psychidae</taxon>
        <taxon>Oiketicinae</taxon>
        <taxon>Eumeta</taxon>
    </lineage>
</organism>
<accession>A0A4C1V0A1</accession>
<sequence>MPLYCSALSLARSAQAERDNESCFFNSFSVVSQYVRIESVPGENARIGDAPHRHVRPPPAARVAPVECRNGHGR</sequence>
<feature type="region of interest" description="Disordered" evidence="1">
    <location>
        <begin position="45"/>
        <end position="74"/>
    </location>
</feature>
<comment type="caution">
    <text evidence="2">The sequence shown here is derived from an EMBL/GenBank/DDBJ whole genome shotgun (WGS) entry which is preliminary data.</text>
</comment>
<proteinExistence type="predicted"/>
<keyword evidence="3" id="KW-1185">Reference proteome</keyword>
<evidence type="ECO:0000313" key="3">
    <source>
        <dbReference type="Proteomes" id="UP000299102"/>
    </source>
</evidence>
<dbReference type="EMBL" id="BGZK01000255">
    <property type="protein sequence ID" value="GBP32161.1"/>
    <property type="molecule type" value="Genomic_DNA"/>
</dbReference>
<gene>
    <name evidence="2" type="ORF">EVAR_80929_1</name>
</gene>
<dbReference type="Proteomes" id="UP000299102">
    <property type="component" value="Unassembled WGS sequence"/>
</dbReference>
<dbReference type="AlphaFoldDB" id="A0A4C1V0A1"/>
<evidence type="ECO:0000313" key="2">
    <source>
        <dbReference type="EMBL" id="GBP32161.1"/>
    </source>
</evidence>
<reference evidence="2 3" key="1">
    <citation type="journal article" date="2019" name="Commun. Biol.">
        <title>The bagworm genome reveals a unique fibroin gene that provides high tensile strength.</title>
        <authorList>
            <person name="Kono N."/>
            <person name="Nakamura H."/>
            <person name="Ohtoshi R."/>
            <person name="Tomita M."/>
            <person name="Numata K."/>
            <person name="Arakawa K."/>
        </authorList>
    </citation>
    <scope>NUCLEOTIDE SEQUENCE [LARGE SCALE GENOMIC DNA]</scope>
</reference>